<dbReference type="OrthoDB" id="4084551at2759"/>
<reference evidence="3" key="1">
    <citation type="submission" date="2020-03" db="EMBL/GenBank/DDBJ databases">
        <title>Site-based positive gene gene selection in Geosmithia morbida across the United States reveals a broad range of putative effectors and factors for local host and environmental adapation.</title>
        <authorList>
            <person name="Onufrak A."/>
            <person name="Murdoch R.W."/>
            <person name="Gazis R."/>
            <person name="Huff M."/>
            <person name="Staton M."/>
            <person name="Klingeman W."/>
            <person name="Hadziabdic D."/>
        </authorList>
    </citation>
    <scope>NUCLEOTIDE SEQUENCE</scope>
    <source>
        <strain evidence="3">1262</strain>
    </source>
</reference>
<dbReference type="InterPro" id="IPR028000">
    <property type="entry name" value="Pma1"/>
</dbReference>
<sequence>MYSRTQYGPVATHTPSITTKEDGSTEVVDAAPHDLTASVFTSTYYGIVTTSTGEPPIPSATGKDGDGAFARCVNLDGDGAPLCDPEPSSTMFQGTTYYVTWDPDYFNETTVSANATVEVSLRLEYLNRTAEKEAPDYSDTDDWETEGWAKLDQTKPVPAEWGYYPLYISSKYFKGPKPHNITVQLVVGSNGSEVLDKTGSAIPLVLDKHSPPDDGPTEIKHRDLVIALPVVFGSIFFMVVGVCIWNRKTRRIDLGNIMGRSRKGYTGRKTRRLFSRRDKGFGGASSLAGGPGSIRLEDRGATAEESRAFTDPLY</sequence>
<feature type="transmembrane region" description="Helical" evidence="2">
    <location>
        <begin position="224"/>
        <end position="245"/>
    </location>
</feature>
<dbReference type="AlphaFoldDB" id="A0A9P5D2K9"/>
<protein>
    <submittedName>
        <fullName evidence="3">Uncharacterized protein</fullName>
    </submittedName>
</protein>
<dbReference type="Pfam" id="PF14610">
    <property type="entry name" value="Psg1"/>
    <property type="match status" value="1"/>
</dbReference>
<dbReference type="EMBL" id="JAANYQ010000003">
    <property type="protein sequence ID" value="KAF4125193.1"/>
    <property type="molecule type" value="Genomic_DNA"/>
</dbReference>
<dbReference type="Proteomes" id="UP000749293">
    <property type="component" value="Unassembled WGS sequence"/>
</dbReference>
<gene>
    <name evidence="3" type="ORF">GMORB2_4032</name>
</gene>
<dbReference type="RefSeq" id="XP_035323845.1">
    <property type="nucleotide sequence ID" value="XM_035466008.1"/>
</dbReference>
<organism evidence="3 4">
    <name type="scientific">Geosmithia morbida</name>
    <dbReference type="NCBI Taxonomy" id="1094350"/>
    <lineage>
        <taxon>Eukaryota</taxon>
        <taxon>Fungi</taxon>
        <taxon>Dikarya</taxon>
        <taxon>Ascomycota</taxon>
        <taxon>Pezizomycotina</taxon>
        <taxon>Sordariomycetes</taxon>
        <taxon>Hypocreomycetidae</taxon>
        <taxon>Hypocreales</taxon>
        <taxon>Bionectriaceae</taxon>
        <taxon>Geosmithia</taxon>
    </lineage>
</organism>
<proteinExistence type="predicted"/>
<evidence type="ECO:0000313" key="4">
    <source>
        <dbReference type="Proteomes" id="UP000749293"/>
    </source>
</evidence>
<evidence type="ECO:0000256" key="1">
    <source>
        <dbReference type="SAM" id="MobiDB-lite"/>
    </source>
</evidence>
<keyword evidence="2" id="KW-1133">Transmembrane helix</keyword>
<feature type="region of interest" description="Disordered" evidence="1">
    <location>
        <begin position="1"/>
        <end position="23"/>
    </location>
</feature>
<keyword evidence="2" id="KW-0812">Transmembrane</keyword>
<dbReference type="GeneID" id="55970260"/>
<accession>A0A9P5D2K9</accession>
<name>A0A9P5D2K9_9HYPO</name>
<evidence type="ECO:0000313" key="3">
    <source>
        <dbReference type="EMBL" id="KAF4125193.1"/>
    </source>
</evidence>
<keyword evidence="2" id="KW-0472">Membrane</keyword>
<comment type="caution">
    <text evidence="3">The sequence shown here is derived from an EMBL/GenBank/DDBJ whole genome shotgun (WGS) entry which is preliminary data.</text>
</comment>
<feature type="region of interest" description="Disordered" evidence="1">
    <location>
        <begin position="278"/>
        <end position="314"/>
    </location>
</feature>
<evidence type="ECO:0000256" key="2">
    <source>
        <dbReference type="SAM" id="Phobius"/>
    </source>
</evidence>
<feature type="non-terminal residue" evidence="3">
    <location>
        <position position="1"/>
    </location>
</feature>
<feature type="compositionally biased region" description="Basic and acidic residues" evidence="1">
    <location>
        <begin position="295"/>
        <end position="308"/>
    </location>
</feature>
<keyword evidence="4" id="KW-1185">Reference proteome</keyword>